<protein>
    <submittedName>
        <fullName evidence="1">Uncharacterized protein</fullName>
    </submittedName>
</protein>
<evidence type="ECO:0000313" key="1">
    <source>
        <dbReference type="EMBL" id="OUR95524.1"/>
    </source>
</evidence>
<sequence length="135" mass="15635">MSDFSSAPLSKQLNPFMSDGCSAWPDGTQAKPKAWLKCCFNHDLAYWRGGTEKERDIADDSLKVCLRDTFSNTLAILMYMGVRFWGKPNYKTSYRWGFGWNYDRGYLPLSEEELKFSKEVSPKKGESMDKYLIKK</sequence>
<dbReference type="AlphaFoldDB" id="A0A1Y5F4Y3"/>
<gene>
    <name evidence="1" type="ORF">A9Q84_15695</name>
</gene>
<dbReference type="SUPFAM" id="SSF48619">
    <property type="entry name" value="Phospholipase A2, PLA2"/>
    <property type="match status" value="1"/>
</dbReference>
<comment type="caution">
    <text evidence="1">The sequence shown here is derived from an EMBL/GenBank/DDBJ whole genome shotgun (WGS) entry which is preliminary data.</text>
</comment>
<evidence type="ECO:0000313" key="2">
    <source>
        <dbReference type="Proteomes" id="UP000196531"/>
    </source>
</evidence>
<accession>A0A1Y5F4Y3</accession>
<dbReference type="Proteomes" id="UP000196531">
    <property type="component" value="Unassembled WGS sequence"/>
</dbReference>
<dbReference type="GO" id="GO:0006644">
    <property type="term" value="P:phospholipid metabolic process"/>
    <property type="evidence" value="ECO:0007669"/>
    <property type="project" value="InterPro"/>
</dbReference>
<dbReference type="GO" id="GO:0004623">
    <property type="term" value="F:phospholipase A2 activity"/>
    <property type="evidence" value="ECO:0007669"/>
    <property type="project" value="InterPro"/>
</dbReference>
<dbReference type="InterPro" id="IPR036444">
    <property type="entry name" value="PLipase_A2_dom_sf"/>
</dbReference>
<reference evidence="2" key="1">
    <citation type="journal article" date="2017" name="Proc. Natl. Acad. Sci. U.S.A.">
        <title>Simulation of Deepwater Horizon oil plume reveals substrate specialization within a complex community of hydrocarbon-degraders.</title>
        <authorList>
            <person name="Hu P."/>
            <person name="Dubinsky E.A."/>
            <person name="Probst A.J."/>
            <person name="Wang J."/>
            <person name="Sieber C.M.K."/>
            <person name="Tom L.M."/>
            <person name="Gardinali P."/>
            <person name="Banfield J.F."/>
            <person name="Atlas R.M."/>
            <person name="Andersen G.L."/>
        </authorList>
    </citation>
    <scope>NUCLEOTIDE SEQUENCE [LARGE SCALE GENOMIC DNA]</scope>
</reference>
<organism evidence="1 2">
    <name type="scientific">Halobacteriovorax marinus</name>
    <dbReference type="NCBI Taxonomy" id="97084"/>
    <lineage>
        <taxon>Bacteria</taxon>
        <taxon>Pseudomonadati</taxon>
        <taxon>Bdellovibrionota</taxon>
        <taxon>Bacteriovoracia</taxon>
        <taxon>Bacteriovoracales</taxon>
        <taxon>Halobacteriovoraceae</taxon>
        <taxon>Halobacteriovorax</taxon>
    </lineage>
</organism>
<name>A0A1Y5F4Y3_9BACT</name>
<proteinExistence type="predicted"/>
<dbReference type="GO" id="GO:0050482">
    <property type="term" value="P:arachidonate secretion"/>
    <property type="evidence" value="ECO:0007669"/>
    <property type="project" value="InterPro"/>
</dbReference>
<dbReference type="EMBL" id="MAAO01000008">
    <property type="protein sequence ID" value="OUR95524.1"/>
    <property type="molecule type" value="Genomic_DNA"/>
</dbReference>